<name>A0ABY7Y9W2_9XANT</name>
<organism evidence="1 2">
    <name type="scientific">Xanthomonas cucurbitae</name>
    <dbReference type="NCBI Taxonomy" id="56453"/>
    <lineage>
        <taxon>Bacteria</taxon>
        <taxon>Pseudomonadati</taxon>
        <taxon>Pseudomonadota</taxon>
        <taxon>Gammaproteobacteria</taxon>
        <taxon>Lysobacterales</taxon>
        <taxon>Lysobacteraceae</taxon>
        <taxon>Xanthomonas</taxon>
    </lineage>
</organism>
<reference evidence="1 2" key="1">
    <citation type="submission" date="2021-08" db="EMBL/GenBank/DDBJ databases">
        <title>Genome sequences of Xanthomonas cucurbitae isolates from 5 Midwestern US states.</title>
        <authorList>
            <person name="Hind S.R."/>
        </authorList>
    </citation>
    <scope>NUCLEOTIDE SEQUENCE [LARGE SCALE GENOMIC DNA]</scope>
    <source>
        <strain evidence="1 2">OH_261</strain>
    </source>
</reference>
<dbReference type="RefSeq" id="WP_159407383.1">
    <property type="nucleotide sequence ID" value="NZ_CP033326.1"/>
</dbReference>
<accession>A0ABY7Y9W2</accession>
<evidence type="ECO:0000313" key="2">
    <source>
        <dbReference type="Proteomes" id="UP001214201"/>
    </source>
</evidence>
<sequence>MDSPPLNWGDSANLATTRFSNGQASHLYRELWNLRRELKAIIPSQMIVRGTEACDHLCPLRLGLSHGHTQCFGWSKEGKVTQKQNRIKARADLT</sequence>
<dbReference type="Proteomes" id="UP001214201">
    <property type="component" value="Chromosome"/>
</dbReference>
<evidence type="ECO:0000313" key="1">
    <source>
        <dbReference type="EMBL" id="WDM70621.1"/>
    </source>
</evidence>
<protein>
    <submittedName>
        <fullName evidence="1">Uncharacterized protein</fullName>
    </submittedName>
</protein>
<keyword evidence="2" id="KW-1185">Reference proteome</keyword>
<gene>
    <name evidence="1" type="ORF">K6978_14605</name>
</gene>
<dbReference type="EMBL" id="CP082214">
    <property type="protein sequence ID" value="WDM70621.1"/>
    <property type="molecule type" value="Genomic_DNA"/>
</dbReference>
<proteinExistence type="predicted"/>